<keyword evidence="1" id="KW-0175">Coiled coil</keyword>
<evidence type="ECO:0000313" key="2">
    <source>
        <dbReference type="EMBL" id="CAA0811570.1"/>
    </source>
</evidence>
<organism evidence="2 3">
    <name type="scientific">Striga hermonthica</name>
    <name type="common">Purple witchweed</name>
    <name type="synonym">Buchnera hermonthica</name>
    <dbReference type="NCBI Taxonomy" id="68872"/>
    <lineage>
        <taxon>Eukaryota</taxon>
        <taxon>Viridiplantae</taxon>
        <taxon>Streptophyta</taxon>
        <taxon>Embryophyta</taxon>
        <taxon>Tracheophyta</taxon>
        <taxon>Spermatophyta</taxon>
        <taxon>Magnoliopsida</taxon>
        <taxon>eudicotyledons</taxon>
        <taxon>Gunneridae</taxon>
        <taxon>Pentapetalae</taxon>
        <taxon>asterids</taxon>
        <taxon>lamiids</taxon>
        <taxon>Lamiales</taxon>
        <taxon>Orobanchaceae</taxon>
        <taxon>Buchnereae</taxon>
        <taxon>Striga</taxon>
    </lineage>
</organism>
<sequence>DIIMNLLSSLHTVDVENAPQNGKLPPLPRASENNGAMEILVSERERMLLLKISELQARMNSLTDELTAEKLKHMQ</sequence>
<comment type="caution">
    <text evidence="2">The sequence shown here is derived from an EMBL/GenBank/DDBJ whole genome shotgun (WGS) entry which is preliminary data.</text>
</comment>
<dbReference type="EMBL" id="CACSLK010008833">
    <property type="protein sequence ID" value="CAA0811570.1"/>
    <property type="molecule type" value="Genomic_DNA"/>
</dbReference>
<feature type="coiled-coil region" evidence="1">
    <location>
        <begin position="45"/>
        <end position="72"/>
    </location>
</feature>
<dbReference type="AlphaFoldDB" id="A0A9N7MJ10"/>
<feature type="non-terminal residue" evidence="2">
    <location>
        <position position="1"/>
    </location>
</feature>
<gene>
    <name evidence="2" type="ORF">SHERM_12620</name>
</gene>
<dbReference type="GO" id="GO:0016301">
    <property type="term" value="F:kinase activity"/>
    <property type="evidence" value="ECO:0007669"/>
    <property type="project" value="UniProtKB-KW"/>
</dbReference>
<accession>A0A9N7MJ10</accession>
<dbReference type="Proteomes" id="UP001153555">
    <property type="component" value="Unassembled WGS sequence"/>
</dbReference>
<feature type="non-terminal residue" evidence="2">
    <location>
        <position position="75"/>
    </location>
</feature>
<protein>
    <submittedName>
        <fullName evidence="2">Protein kinase superfamily protein</fullName>
    </submittedName>
</protein>
<reference evidence="2" key="1">
    <citation type="submission" date="2019-12" db="EMBL/GenBank/DDBJ databases">
        <authorList>
            <person name="Scholes J."/>
        </authorList>
    </citation>
    <scope>NUCLEOTIDE SEQUENCE</scope>
</reference>
<keyword evidence="2" id="KW-0418">Kinase</keyword>
<evidence type="ECO:0000256" key="1">
    <source>
        <dbReference type="SAM" id="Coils"/>
    </source>
</evidence>
<proteinExistence type="predicted"/>
<keyword evidence="3" id="KW-1185">Reference proteome</keyword>
<name>A0A9N7MJ10_STRHE</name>
<keyword evidence="2" id="KW-0808">Transferase</keyword>
<evidence type="ECO:0000313" key="3">
    <source>
        <dbReference type="Proteomes" id="UP001153555"/>
    </source>
</evidence>
<dbReference type="OrthoDB" id="1714763at2759"/>